<evidence type="ECO:0000313" key="1">
    <source>
        <dbReference type="EMBL" id="MFB5268618.1"/>
    </source>
</evidence>
<organism evidence="1 2">
    <name type="scientific">Paenibacillus enshidis</name>
    <dbReference type="NCBI Taxonomy" id="1458439"/>
    <lineage>
        <taxon>Bacteria</taxon>
        <taxon>Bacillati</taxon>
        <taxon>Bacillota</taxon>
        <taxon>Bacilli</taxon>
        <taxon>Bacillales</taxon>
        <taxon>Paenibacillaceae</taxon>
        <taxon>Paenibacillus</taxon>
    </lineage>
</organism>
<gene>
    <name evidence="1" type="ORF">ACE41H_17795</name>
</gene>
<sequence>MEKKNDPTIIPDRELIRLIEAAQHKDTAAMMKLIELYQEDIIRVSNFIYMPTEDAISAITLEFLELILNQDENVALNSHEAEKNEI</sequence>
<comment type="caution">
    <text evidence="1">The sequence shown here is derived from an EMBL/GenBank/DDBJ whole genome shotgun (WGS) entry which is preliminary data.</text>
</comment>
<keyword evidence="2" id="KW-1185">Reference proteome</keyword>
<protein>
    <recommendedName>
        <fullName evidence="3">Helix-turn-helix conjugative transposon-like domain-containing protein</fullName>
    </recommendedName>
</protein>
<reference evidence="1 2" key="1">
    <citation type="submission" date="2024-09" db="EMBL/GenBank/DDBJ databases">
        <title>Paenibacillus zeirhizospherea sp. nov., isolated from surface of the maize (Zea mays) roots in a horticulture field, Hungary.</title>
        <authorList>
            <person name="Marton D."/>
            <person name="Farkas M."/>
            <person name="Bedics A."/>
            <person name="Toth E."/>
            <person name="Tancsics A."/>
            <person name="Boka K."/>
            <person name="Maroti G."/>
            <person name="Kriszt B."/>
            <person name="Cserhati M."/>
        </authorList>
    </citation>
    <scope>NUCLEOTIDE SEQUENCE [LARGE SCALE GENOMIC DNA]</scope>
    <source>
        <strain evidence="1 2">KCTC 33519</strain>
    </source>
</reference>
<evidence type="ECO:0008006" key="3">
    <source>
        <dbReference type="Google" id="ProtNLM"/>
    </source>
</evidence>
<dbReference type="RefSeq" id="WP_375356855.1">
    <property type="nucleotide sequence ID" value="NZ_JBHHMI010000018.1"/>
</dbReference>
<dbReference type="EMBL" id="JBHHMI010000018">
    <property type="protein sequence ID" value="MFB5268618.1"/>
    <property type="molecule type" value="Genomic_DNA"/>
</dbReference>
<evidence type="ECO:0000313" key="2">
    <source>
        <dbReference type="Proteomes" id="UP001580346"/>
    </source>
</evidence>
<proteinExistence type="predicted"/>
<accession>A0ABV5AWQ9</accession>
<dbReference type="Proteomes" id="UP001580346">
    <property type="component" value="Unassembled WGS sequence"/>
</dbReference>
<name>A0ABV5AWQ9_9BACL</name>